<dbReference type="EC" id="3.5.1.32" evidence="2"/>
<dbReference type="Pfam" id="PF01546">
    <property type="entry name" value="Peptidase_M20"/>
    <property type="match status" value="1"/>
</dbReference>
<evidence type="ECO:0000313" key="3">
    <source>
        <dbReference type="Proteomes" id="UP001519287"/>
    </source>
</evidence>
<dbReference type="InterPro" id="IPR002933">
    <property type="entry name" value="Peptidase_M20"/>
</dbReference>
<evidence type="ECO:0000259" key="1">
    <source>
        <dbReference type="Pfam" id="PF07687"/>
    </source>
</evidence>
<dbReference type="Gene3D" id="3.30.70.360">
    <property type="match status" value="1"/>
</dbReference>
<dbReference type="InterPro" id="IPR036264">
    <property type="entry name" value="Bact_exopeptidase_dim_dom"/>
</dbReference>
<dbReference type="GO" id="GO:0047980">
    <property type="term" value="F:hippurate hydrolase activity"/>
    <property type="evidence" value="ECO:0007669"/>
    <property type="project" value="UniProtKB-EC"/>
</dbReference>
<gene>
    <name evidence="2" type="ORF">J2Z66_002375</name>
</gene>
<protein>
    <submittedName>
        <fullName evidence="2">Hippurate hydrolase</fullName>
        <ecNumber evidence="2">3.5.1.32</ecNumber>
    </submittedName>
</protein>
<dbReference type="SUPFAM" id="SSF53187">
    <property type="entry name" value="Zn-dependent exopeptidases"/>
    <property type="match status" value="1"/>
</dbReference>
<accession>A0ABS4IT70</accession>
<name>A0ABS4IT70_9BACL</name>
<feature type="domain" description="Peptidase M20 dimerisation" evidence="1">
    <location>
        <begin position="192"/>
        <end position="278"/>
    </location>
</feature>
<dbReference type="Proteomes" id="UP001519287">
    <property type="component" value="Unassembled WGS sequence"/>
</dbReference>
<keyword evidence="3" id="KW-1185">Reference proteome</keyword>
<sequence length="399" mass="42506">MLQTDFRIQMKEEANELAEKLIAFRRDLHRFPELSLQETVTASKIAAWLSELGLDVTTRVGGYGIVADLTGGLPGPTLAMRADIDALPILEETGLPFSSENPGVMHACGHDVHTSILLGAAELLARHREQLAGKVRFIFQPAEEVLAGASMMIEDGALDGVDEIYGLHNFPTLPAGKVATKPGQIMAAIDRIEIRVEGQGGHGSMPDQCIDPIVAASAIIMGLQTAVSREISPLEPAVISIGTIQAGTANNIIPQFLDMTGTVRSFSSKVRDGMPDRISRLAEQIAAAYRCKASVTYISQVPSVDNDPACEGYLRQAIQPLIGDDNLIEALPSTGGEDFALFLQKVPGSFFFLGSGPQEGAEKAAGLHSPHFIVDEACIPLGSAIFATLALERLGNKTV</sequence>
<dbReference type="EMBL" id="JAGGLB010000006">
    <property type="protein sequence ID" value="MBP1990769.1"/>
    <property type="molecule type" value="Genomic_DNA"/>
</dbReference>
<dbReference type="SUPFAM" id="SSF55031">
    <property type="entry name" value="Bacterial exopeptidase dimerisation domain"/>
    <property type="match status" value="1"/>
</dbReference>
<dbReference type="PIRSF" id="PIRSF005962">
    <property type="entry name" value="Pept_M20D_amidohydro"/>
    <property type="match status" value="1"/>
</dbReference>
<comment type="caution">
    <text evidence="2">The sequence shown here is derived from an EMBL/GenBank/DDBJ whole genome shotgun (WGS) entry which is preliminary data.</text>
</comment>
<organism evidence="2 3">
    <name type="scientific">Paenibacillus eucommiae</name>
    <dbReference type="NCBI Taxonomy" id="1355755"/>
    <lineage>
        <taxon>Bacteria</taxon>
        <taxon>Bacillati</taxon>
        <taxon>Bacillota</taxon>
        <taxon>Bacilli</taxon>
        <taxon>Bacillales</taxon>
        <taxon>Paenibacillaceae</taxon>
        <taxon>Paenibacillus</taxon>
    </lineage>
</organism>
<dbReference type="PANTHER" id="PTHR11014">
    <property type="entry name" value="PEPTIDASE M20 FAMILY MEMBER"/>
    <property type="match status" value="1"/>
</dbReference>
<dbReference type="NCBIfam" id="TIGR01891">
    <property type="entry name" value="amidohydrolases"/>
    <property type="match status" value="1"/>
</dbReference>
<dbReference type="PANTHER" id="PTHR11014:SF63">
    <property type="entry name" value="METALLOPEPTIDASE, PUTATIVE (AFU_ORTHOLOGUE AFUA_6G09600)-RELATED"/>
    <property type="match status" value="1"/>
</dbReference>
<proteinExistence type="predicted"/>
<dbReference type="CDD" id="cd03886">
    <property type="entry name" value="M20_Acy1"/>
    <property type="match status" value="1"/>
</dbReference>
<dbReference type="InterPro" id="IPR017439">
    <property type="entry name" value="Amidohydrolase"/>
</dbReference>
<keyword evidence="2" id="KW-0378">Hydrolase</keyword>
<dbReference type="Gene3D" id="3.40.630.10">
    <property type="entry name" value="Zn peptidases"/>
    <property type="match status" value="1"/>
</dbReference>
<reference evidence="2 3" key="1">
    <citation type="submission" date="2021-03" db="EMBL/GenBank/DDBJ databases">
        <title>Genomic Encyclopedia of Type Strains, Phase IV (KMG-IV): sequencing the most valuable type-strain genomes for metagenomic binning, comparative biology and taxonomic classification.</title>
        <authorList>
            <person name="Goeker M."/>
        </authorList>
    </citation>
    <scope>NUCLEOTIDE SEQUENCE [LARGE SCALE GENOMIC DNA]</scope>
    <source>
        <strain evidence="2 3">DSM 26048</strain>
    </source>
</reference>
<dbReference type="InterPro" id="IPR011650">
    <property type="entry name" value="Peptidase_M20_dimer"/>
</dbReference>
<evidence type="ECO:0000313" key="2">
    <source>
        <dbReference type="EMBL" id="MBP1990769.1"/>
    </source>
</evidence>
<dbReference type="RefSeq" id="WP_209971533.1">
    <property type="nucleotide sequence ID" value="NZ_JAGGLB010000006.1"/>
</dbReference>
<dbReference type="Pfam" id="PF07687">
    <property type="entry name" value="M20_dimer"/>
    <property type="match status" value="1"/>
</dbReference>